<evidence type="ECO:0000256" key="7">
    <source>
        <dbReference type="ARBA" id="ARBA00022989"/>
    </source>
</evidence>
<evidence type="ECO:0000313" key="11">
    <source>
        <dbReference type="Proteomes" id="UP000044026"/>
    </source>
</evidence>
<keyword evidence="6 9" id="KW-0812">Transmembrane</keyword>
<feature type="transmembrane region" description="Helical" evidence="9">
    <location>
        <begin position="43"/>
        <end position="62"/>
    </location>
</feature>
<evidence type="ECO:0000256" key="9">
    <source>
        <dbReference type="SAM" id="Phobius"/>
    </source>
</evidence>
<evidence type="ECO:0000256" key="8">
    <source>
        <dbReference type="ARBA" id="ARBA00023136"/>
    </source>
</evidence>
<feature type="transmembrane region" description="Helical" evidence="9">
    <location>
        <begin position="191"/>
        <end position="217"/>
    </location>
</feature>
<feature type="transmembrane region" description="Helical" evidence="9">
    <location>
        <begin position="313"/>
        <end position="331"/>
    </location>
</feature>
<dbReference type="AlphaFoldDB" id="A0A0B7HE65"/>
<evidence type="ECO:0000256" key="1">
    <source>
        <dbReference type="ARBA" id="ARBA00004429"/>
    </source>
</evidence>
<evidence type="ECO:0000256" key="4">
    <source>
        <dbReference type="ARBA" id="ARBA00022475"/>
    </source>
</evidence>
<comment type="subcellular location">
    <subcellularLocation>
        <location evidence="1">Cell inner membrane</location>
        <topology evidence="1">Multi-pass membrane protein</topology>
    </subcellularLocation>
</comment>
<feature type="transmembrane region" description="Helical" evidence="9">
    <location>
        <begin position="17"/>
        <end position="36"/>
    </location>
</feature>
<dbReference type="EMBL" id="CDOE01000062">
    <property type="protein sequence ID" value="CEN36172.1"/>
    <property type="molecule type" value="Genomic_DNA"/>
</dbReference>
<dbReference type="GO" id="GO:0005886">
    <property type="term" value="C:plasma membrane"/>
    <property type="evidence" value="ECO:0007669"/>
    <property type="project" value="UniProtKB-SubCell"/>
</dbReference>
<feature type="transmembrane region" description="Helical" evidence="9">
    <location>
        <begin position="251"/>
        <end position="272"/>
    </location>
</feature>
<dbReference type="PANTHER" id="PTHR36106">
    <property type="entry name" value="ANAEROBIC C4-DICARBOXYLATE TRANSPORTER DCUB"/>
    <property type="match status" value="1"/>
</dbReference>
<reference evidence="10 11" key="1">
    <citation type="submission" date="2015-01" db="EMBL/GenBank/DDBJ databases">
        <authorList>
            <person name="Xiang T."/>
            <person name="Song Y."/>
            <person name="Huang L."/>
            <person name="Wang B."/>
            <person name="Wu P."/>
        </authorList>
    </citation>
    <scope>NUCLEOTIDE SEQUENCE [LARGE SCALE GENOMIC DNA]</scope>
    <source>
        <strain evidence="10 11">Cc12</strain>
    </source>
</reference>
<proteinExistence type="inferred from homology"/>
<keyword evidence="4" id="KW-1003">Cell membrane</keyword>
<evidence type="ECO:0000256" key="2">
    <source>
        <dbReference type="ARBA" id="ARBA00006413"/>
    </source>
</evidence>
<keyword evidence="5" id="KW-0997">Cell inner membrane</keyword>
<name>A0A0B7HE65_9FLAO</name>
<evidence type="ECO:0000256" key="5">
    <source>
        <dbReference type="ARBA" id="ARBA00022519"/>
    </source>
</evidence>
<dbReference type="GO" id="GO:0015556">
    <property type="term" value="F:C4-dicarboxylate transmembrane transporter activity"/>
    <property type="evidence" value="ECO:0007669"/>
    <property type="project" value="InterPro"/>
</dbReference>
<comment type="similarity">
    <text evidence="2">Belongs to the DcuA/DcuB transporter (TC 2.A.13.1) family.</text>
</comment>
<protein>
    <submittedName>
        <fullName evidence="10">Anaerobic C4-dicarboxylate transporter DcuB</fullName>
    </submittedName>
</protein>
<dbReference type="Pfam" id="PF03605">
    <property type="entry name" value="DcuA_DcuB"/>
    <property type="match status" value="1"/>
</dbReference>
<dbReference type="NCBIfam" id="NF009136">
    <property type="entry name" value="PRK12489.1"/>
    <property type="match status" value="1"/>
</dbReference>
<gene>
    <name evidence="10" type="primary">dcuB</name>
    <name evidence="10" type="ORF">CCAN12_650019</name>
</gene>
<evidence type="ECO:0000313" key="10">
    <source>
        <dbReference type="EMBL" id="CEN36172.1"/>
    </source>
</evidence>
<feature type="transmembrane region" description="Helical" evidence="9">
    <location>
        <begin position="381"/>
        <end position="405"/>
    </location>
</feature>
<evidence type="ECO:0000256" key="3">
    <source>
        <dbReference type="ARBA" id="ARBA00022448"/>
    </source>
</evidence>
<evidence type="ECO:0000256" key="6">
    <source>
        <dbReference type="ARBA" id="ARBA00022692"/>
    </source>
</evidence>
<dbReference type="PANTHER" id="PTHR36106:SF1">
    <property type="entry name" value="ANAEROBIC C4-DICARBOXYLATE TRANSPORTER DCUB"/>
    <property type="match status" value="1"/>
</dbReference>
<dbReference type="RefSeq" id="WP_370444581.1">
    <property type="nucleotide sequence ID" value="NZ_CP022382.1"/>
</dbReference>
<dbReference type="NCBIfam" id="TIGR00770">
    <property type="entry name" value="Dcu"/>
    <property type="match status" value="1"/>
</dbReference>
<dbReference type="InterPro" id="IPR004668">
    <property type="entry name" value="Anaer_Dcu_memb_transpt"/>
</dbReference>
<dbReference type="GeneID" id="69580837"/>
<keyword evidence="8 9" id="KW-0472">Membrane</keyword>
<feature type="transmembrane region" description="Helical" evidence="9">
    <location>
        <begin position="278"/>
        <end position="301"/>
    </location>
</feature>
<accession>A0A0B7HE65</accession>
<feature type="transmembrane region" description="Helical" evidence="9">
    <location>
        <begin position="74"/>
        <end position="95"/>
    </location>
</feature>
<organism evidence="10 11">
    <name type="scientific">Capnocytophaga canimorsus</name>
    <dbReference type="NCBI Taxonomy" id="28188"/>
    <lineage>
        <taxon>Bacteria</taxon>
        <taxon>Pseudomonadati</taxon>
        <taxon>Bacteroidota</taxon>
        <taxon>Flavobacteriia</taxon>
        <taxon>Flavobacteriales</taxon>
        <taxon>Flavobacteriaceae</taxon>
        <taxon>Capnocytophaga</taxon>
    </lineage>
</organism>
<keyword evidence="3" id="KW-0813">Transport</keyword>
<keyword evidence="7 9" id="KW-1133">Transmembrane helix</keyword>
<dbReference type="NCBIfam" id="NF006927">
    <property type="entry name" value="PRK09412.1"/>
    <property type="match status" value="1"/>
</dbReference>
<feature type="transmembrane region" description="Helical" evidence="9">
    <location>
        <begin position="434"/>
        <end position="456"/>
    </location>
</feature>
<feature type="transmembrane region" description="Helical" evidence="9">
    <location>
        <begin position="351"/>
        <end position="369"/>
    </location>
</feature>
<dbReference type="PIRSF" id="PIRSF004539">
    <property type="entry name" value="C4-dicrbxl_trns"/>
    <property type="match status" value="1"/>
</dbReference>
<dbReference type="Proteomes" id="UP000044026">
    <property type="component" value="Unassembled WGS sequence"/>
</dbReference>
<sequence length="457" mass="49141">MEMLLITTQWITSSFEWLAQATYLHQLVVVLLAIFIGARVGGIGLGIFGMMGMAILVFYFGLEPGKAPIEVMLMIVAVITAASALQAAGGLDYLVRVAEKILRKNPAMITFLAPMVCYFFTFFSGTGHVAYSLLPIISEIATESKVRPERPMSISVIASQQAITASPISAATAALLGMDLLGSKGVELSDILMVCMPATLMGVIVGAVAVSFVGVPLEKDPEYQRRLAEGLLKANREDKQMTPKQTRRAKISVLVFLLGVLTIVLFGSVPALRSVGNVTIGMPEVIEIVMMTTAGFIFILGKADVGKATQGSVFIAGMQAVIAIFGIAWMGDTYFNGNLEFFKTNIEHIVTAYPFLFAVALFVMSILLFSQAATVRTLYPLGIALGIPPMALVAMFPSVNGYFFIPNYPTVVAAINFDRTGTTRIGKYVLNHSFQLPGTIATVVAVALGYAIITIWF</sequence>
<feature type="transmembrane region" description="Helical" evidence="9">
    <location>
        <begin position="107"/>
        <end position="125"/>
    </location>
</feature>